<dbReference type="Pfam" id="PF00378">
    <property type="entry name" value="ECH_1"/>
    <property type="match status" value="1"/>
</dbReference>
<dbReference type="InterPro" id="IPR014748">
    <property type="entry name" value="Enoyl-CoA_hydra_C"/>
</dbReference>
<dbReference type="InterPro" id="IPR001753">
    <property type="entry name" value="Enoyl-CoA_hydra/iso"/>
</dbReference>
<dbReference type="InterPro" id="IPR029045">
    <property type="entry name" value="ClpP/crotonase-like_dom_sf"/>
</dbReference>
<dbReference type="Gene3D" id="1.20.80.10">
    <property type="match status" value="1"/>
</dbReference>
<keyword evidence="2" id="KW-0576">Peroxisome</keyword>
<dbReference type="PROSITE" id="PS51228">
    <property type="entry name" value="ACB_2"/>
    <property type="match status" value="1"/>
</dbReference>
<keyword evidence="3" id="KW-0413">Isomerase</keyword>
<organism evidence="5 6">
    <name type="scientific">Mya arenaria</name>
    <name type="common">Soft-shell clam</name>
    <dbReference type="NCBI Taxonomy" id="6604"/>
    <lineage>
        <taxon>Eukaryota</taxon>
        <taxon>Metazoa</taxon>
        <taxon>Spiralia</taxon>
        <taxon>Lophotrochozoa</taxon>
        <taxon>Mollusca</taxon>
        <taxon>Bivalvia</taxon>
        <taxon>Autobranchia</taxon>
        <taxon>Heteroconchia</taxon>
        <taxon>Euheterodonta</taxon>
        <taxon>Imparidentia</taxon>
        <taxon>Neoheterodontei</taxon>
        <taxon>Myida</taxon>
        <taxon>Myoidea</taxon>
        <taxon>Myidae</taxon>
        <taxon>Mya</taxon>
    </lineage>
</organism>
<dbReference type="InterPro" id="IPR035984">
    <property type="entry name" value="Acyl-CoA-binding_sf"/>
</dbReference>
<dbReference type="SUPFAM" id="SSF52096">
    <property type="entry name" value="ClpP/crotonase"/>
    <property type="match status" value="1"/>
</dbReference>
<dbReference type="PROSITE" id="PS00880">
    <property type="entry name" value="ACB_1"/>
    <property type="match status" value="1"/>
</dbReference>
<protein>
    <submittedName>
        <fullName evidence="5">ECI2-like protein</fullName>
    </submittedName>
</protein>
<name>A0ABY7ESX2_MYAAR</name>
<dbReference type="CDD" id="cd06558">
    <property type="entry name" value="crotonase-like"/>
    <property type="match status" value="1"/>
</dbReference>
<keyword evidence="6" id="KW-1185">Reference proteome</keyword>
<evidence type="ECO:0000256" key="2">
    <source>
        <dbReference type="ARBA" id="ARBA00023140"/>
    </source>
</evidence>
<dbReference type="SUPFAM" id="SSF47027">
    <property type="entry name" value="Acyl-CoA binding protein"/>
    <property type="match status" value="1"/>
</dbReference>
<evidence type="ECO:0000256" key="3">
    <source>
        <dbReference type="ARBA" id="ARBA00023235"/>
    </source>
</evidence>
<dbReference type="PRINTS" id="PR00689">
    <property type="entry name" value="ACOABINDINGP"/>
</dbReference>
<evidence type="ECO:0000256" key="1">
    <source>
        <dbReference type="ARBA" id="ARBA00004275"/>
    </source>
</evidence>
<dbReference type="InterPro" id="IPR014352">
    <property type="entry name" value="FERM/acyl-CoA-bd_prot_sf"/>
</dbReference>
<comment type="subcellular location">
    <subcellularLocation>
        <location evidence="1">Peroxisome</location>
    </subcellularLocation>
</comment>
<dbReference type="Proteomes" id="UP001164746">
    <property type="component" value="Chromosome 8"/>
</dbReference>
<reference evidence="5" key="1">
    <citation type="submission" date="2022-11" db="EMBL/GenBank/DDBJ databases">
        <title>Centuries of genome instability and evolution in soft-shell clam transmissible cancer (bioRxiv).</title>
        <authorList>
            <person name="Hart S.F.M."/>
            <person name="Yonemitsu M.A."/>
            <person name="Giersch R.M."/>
            <person name="Beal B.F."/>
            <person name="Arriagada G."/>
            <person name="Davis B.W."/>
            <person name="Ostrander E.A."/>
            <person name="Goff S.P."/>
            <person name="Metzger M.J."/>
        </authorList>
    </citation>
    <scope>NUCLEOTIDE SEQUENCE</scope>
    <source>
        <strain evidence="5">MELC-2E11</strain>
        <tissue evidence="5">Siphon/mantle</tissue>
    </source>
</reference>
<proteinExistence type="predicted"/>
<dbReference type="PANTHER" id="PTHR43684:SF1">
    <property type="entry name" value="ENOYL-COA DELTA ISOMERASE 2"/>
    <property type="match status" value="1"/>
</dbReference>
<dbReference type="InterPro" id="IPR051053">
    <property type="entry name" value="ECH/Chromodomain_protein"/>
</dbReference>
<evidence type="ECO:0000313" key="6">
    <source>
        <dbReference type="Proteomes" id="UP001164746"/>
    </source>
</evidence>
<dbReference type="Gene3D" id="1.10.12.10">
    <property type="entry name" value="Lyase 2-enoyl-coa Hydratase, Chain A, domain 2"/>
    <property type="match status" value="1"/>
</dbReference>
<sequence>MGAYDAEFNKAKERLNSLKEDPGNDVKLKIYGLFKQATVGKCNTPKPGMLDMVGKYKWSAWNELGNMSQDDAQKEYISLVDSLAGSEEAAPESAPGGEGKYQTLLINNTGGVYNITLNRPTKKNAITVQMYEELILALKEAGEDKSVVLATMTGSGDYYCSGNDLGNFMNITPDKIKEMAVNAGDLLQRFVSAFIDFPKPLIGLINGPAVGVSVTVLGLFDAATFHTPFSALGQSPEGCSSYVFPRLMGAAKASELLLFNKKISAAEAYNRNLITAVIPDDVFVKETQATIQAIAKLPRESMAFSKVLIRSAEKAQLHAVNKEECEVLIGRWQSQECMNAIMSFFTQKTAKL</sequence>
<evidence type="ECO:0000259" key="4">
    <source>
        <dbReference type="PROSITE" id="PS51228"/>
    </source>
</evidence>
<gene>
    <name evidence="5" type="ORF">MAR_027140</name>
</gene>
<dbReference type="Pfam" id="PF00887">
    <property type="entry name" value="ACBP"/>
    <property type="match status" value="1"/>
</dbReference>
<dbReference type="PANTHER" id="PTHR43684">
    <property type="match status" value="1"/>
</dbReference>
<dbReference type="CDD" id="cd00435">
    <property type="entry name" value="ACBP"/>
    <property type="match status" value="1"/>
</dbReference>
<dbReference type="InterPro" id="IPR000582">
    <property type="entry name" value="Acyl-CoA-binding_protein"/>
</dbReference>
<feature type="domain" description="ACB" evidence="4">
    <location>
        <begin position="4"/>
        <end position="89"/>
    </location>
</feature>
<evidence type="ECO:0000313" key="5">
    <source>
        <dbReference type="EMBL" id="WAR12960.1"/>
    </source>
</evidence>
<dbReference type="EMBL" id="CP111019">
    <property type="protein sequence ID" value="WAR12960.1"/>
    <property type="molecule type" value="Genomic_DNA"/>
</dbReference>
<accession>A0ABY7ESX2</accession>
<dbReference type="InterPro" id="IPR022408">
    <property type="entry name" value="Acyl-CoA-binding_prot_CS"/>
</dbReference>
<dbReference type="Gene3D" id="3.90.226.10">
    <property type="entry name" value="2-enoyl-CoA Hydratase, Chain A, domain 1"/>
    <property type="match status" value="1"/>
</dbReference>